<dbReference type="OrthoDB" id="103336at2"/>
<feature type="transmembrane region" description="Helical" evidence="1">
    <location>
        <begin position="120"/>
        <end position="153"/>
    </location>
</feature>
<feature type="transmembrane region" description="Helical" evidence="1">
    <location>
        <begin position="338"/>
        <end position="358"/>
    </location>
</feature>
<feature type="transmembrane region" description="Helical" evidence="1">
    <location>
        <begin position="90"/>
        <end position="113"/>
    </location>
</feature>
<dbReference type="AlphaFoldDB" id="Q1ITQ5"/>
<keyword evidence="1" id="KW-0472">Membrane</keyword>
<dbReference type="EMBL" id="CP000360">
    <property type="protein sequence ID" value="ABF39745.1"/>
    <property type="molecule type" value="Genomic_DNA"/>
</dbReference>
<feature type="transmembrane region" description="Helical" evidence="1">
    <location>
        <begin position="12"/>
        <end position="36"/>
    </location>
</feature>
<evidence type="ECO:0000313" key="3">
    <source>
        <dbReference type="Proteomes" id="UP000002432"/>
    </source>
</evidence>
<keyword evidence="1" id="KW-0812">Transmembrane</keyword>
<keyword evidence="1" id="KW-1133">Transmembrane helix</keyword>
<evidence type="ECO:0000313" key="2">
    <source>
        <dbReference type="EMBL" id="ABF39745.1"/>
    </source>
</evidence>
<dbReference type="STRING" id="204669.Acid345_0740"/>
<dbReference type="KEGG" id="aba:Acid345_0740"/>
<keyword evidence="3" id="KW-1185">Reference proteome</keyword>
<feature type="transmembrane region" description="Helical" evidence="1">
    <location>
        <begin position="287"/>
        <end position="318"/>
    </location>
</feature>
<accession>Q1ITQ5</accession>
<dbReference type="HOGENOM" id="CLU_033063_0_0_0"/>
<dbReference type="eggNOG" id="COG0457">
    <property type="taxonomic scope" value="Bacteria"/>
</dbReference>
<gene>
    <name evidence="2" type="ordered locus">Acid345_0740</name>
</gene>
<evidence type="ECO:0000256" key="1">
    <source>
        <dbReference type="SAM" id="Phobius"/>
    </source>
</evidence>
<feature type="transmembrane region" description="Helical" evidence="1">
    <location>
        <begin position="215"/>
        <end position="236"/>
    </location>
</feature>
<reference evidence="2 3" key="1">
    <citation type="journal article" date="2009" name="Appl. Environ. Microbiol.">
        <title>Three genomes from the phylum Acidobacteria provide insight into the lifestyles of these microorganisms in soils.</title>
        <authorList>
            <person name="Ward N.L."/>
            <person name="Challacombe J.F."/>
            <person name="Janssen P.H."/>
            <person name="Henrissat B."/>
            <person name="Coutinho P.M."/>
            <person name="Wu M."/>
            <person name="Xie G."/>
            <person name="Haft D.H."/>
            <person name="Sait M."/>
            <person name="Badger J."/>
            <person name="Barabote R.D."/>
            <person name="Bradley B."/>
            <person name="Brettin T.S."/>
            <person name="Brinkac L.M."/>
            <person name="Bruce D."/>
            <person name="Creasy T."/>
            <person name="Daugherty S.C."/>
            <person name="Davidsen T.M."/>
            <person name="DeBoy R.T."/>
            <person name="Detter J.C."/>
            <person name="Dodson R.J."/>
            <person name="Durkin A.S."/>
            <person name="Ganapathy A."/>
            <person name="Gwinn-Giglio M."/>
            <person name="Han C.S."/>
            <person name="Khouri H."/>
            <person name="Kiss H."/>
            <person name="Kothari S.P."/>
            <person name="Madupu R."/>
            <person name="Nelson K.E."/>
            <person name="Nelson W.C."/>
            <person name="Paulsen I."/>
            <person name="Penn K."/>
            <person name="Ren Q."/>
            <person name="Rosovitz M.J."/>
            <person name="Selengut J.D."/>
            <person name="Shrivastava S."/>
            <person name="Sullivan S.A."/>
            <person name="Tapia R."/>
            <person name="Thompson L.S."/>
            <person name="Watkins K.L."/>
            <person name="Yang Q."/>
            <person name="Yu C."/>
            <person name="Zafar N."/>
            <person name="Zhou L."/>
            <person name="Kuske C.R."/>
        </authorList>
    </citation>
    <scope>NUCLEOTIDE SEQUENCE [LARGE SCALE GENOMIC DNA]</scope>
    <source>
        <strain evidence="2 3">Ellin345</strain>
    </source>
</reference>
<evidence type="ECO:0008006" key="4">
    <source>
        <dbReference type="Google" id="ProtNLM"/>
    </source>
</evidence>
<dbReference type="RefSeq" id="WP_011521547.1">
    <property type="nucleotide sequence ID" value="NC_008009.1"/>
</dbReference>
<dbReference type="EnsemblBacteria" id="ABF39745">
    <property type="protein sequence ID" value="ABF39745"/>
    <property type="gene ID" value="Acid345_0740"/>
</dbReference>
<dbReference type="Proteomes" id="UP000002432">
    <property type="component" value="Chromosome"/>
</dbReference>
<protein>
    <recommendedName>
        <fullName evidence="4">Glycosyltransferase RgtA/B/C/D-like domain-containing protein</fullName>
    </recommendedName>
</protein>
<name>Q1ITQ5_KORVE</name>
<proteinExistence type="predicted"/>
<sequence length="484" mass="53505">MADPNTNGSSWKILRTIALIGLFAVAIGRTALFPAWARIDEVWGHLATGRWILAQHAIPRSCVLSQYVNVPWIDTNWAFDAVLGIGYKLLSLRAVTVVGMALKLALTAMAFLLAGGRRKFWFALVIAAVMQFVFPEFVAAPINVAIVCFGIELALLFHWRRTHDARQLYALPVLFAVWCNFQIQFVLGLIVLALFVGGEAVRNRLEHAEVPLRPLMLASVGAGVATVLNPYGFYLAPQIFPTLYGSAAFKYFGELRPLGFRQPQDYLILVLVMGAFLALGRRRSKDIFSFAVLTLAACLGFRIQRDVWLVAVAAIAVLGDTVSDDQISEVGANANSVWHKPVVVGATAALFILFAAIAPNDKRIMALASESMPVKACDLVRGQNLRGPLFNSLEWGGFIRWYLPEQPVSIDGRANLYGDEMIREYLTTYFGGRRLESAPLFADAQTIVIAKNSALRRALTTFPDLTERYQEIYTDNFASVVVKK</sequence>
<feature type="transmembrane region" description="Helical" evidence="1">
    <location>
        <begin position="173"/>
        <end position="195"/>
    </location>
</feature>
<feature type="transmembrane region" description="Helical" evidence="1">
    <location>
        <begin position="263"/>
        <end position="280"/>
    </location>
</feature>
<organism evidence="2 3">
    <name type="scientific">Koribacter versatilis (strain Ellin345)</name>
    <dbReference type="NCBI Taxonomy" id="204669"/>
    <lineage>
        <taxon>Bacteria</taxon>
        <taxon>Pseudomonadati</taxon>
        <taxon>Acidobacteriota</taxon>
        <taxon>Terriglobia</taxon>
        <taxon>Terriglobales</taxon>
        <taxon>Candidatus Korobacteraceae</taxon>
        <taxon>Candidatus Korobacter</taxon>
    </lineage>
</organism>